<name>A0A9D1A801_9FIRM</name>
<feature type="chain" id="PRO_5039073678" evidence="2">
    <location>
        <begin position="28"/>
        <end position="466"/>
    </location>
</feature>
<dbReference type="InterPro" id="IPR044060">
    <property type="entry name" value="Bacterial_rp_domain"/>
</dbReference>
<evidence type="ECO:0000256" key="1">
    <source>
        <dbReference type="ARBA" id="ARBA00022737"/>
    </source>
</evidence>
<feature type="domain" description="SLH" evidence="3">
    <location>
        <begin position="355"/>
        <end position="409"/>
    </location>
</feature>
<organism evidence="4 5">
    <name type="scientific">Candidatus Avoscillospira stercoripullorum</name>
    <dbReference type="NCBI Taxonomy" id="2840709"/>
    <lineage>
        <taxon>Bacteria</taxon>
        <taxon>Bacillati</taxon>
        <taxon>Bacillota</taxon>
        <taxon>Clostridia</taxon>
        <taxon>Eubacteriales</taxon>
        <taxon>Oscillospiraceae</taxon>
        <taxon>Oscillospiraceae incertae sedis</taxon>
        <taxon>Candidatus Avoscillospira</taxon>
    </lineage>
</organism>
<evidence type="ECO:0000313" key="5">
    <source>
        <dbReference type="Proteomes" id="UP000824258"/>
    </source>
</evidence>
<keyword evidence="2" id="KW-0732">Signal</keyword>
<evidence type="ECO:0000313" key="4">
    <source>
        <dbReference type="EMBL" id="HIR08855.1"/>
    </source>
</evidence>
<proteinExistence type="predicted"/>
<dbReference type="Pfam" id="PF13290">
    <property type="entry name" value="CHB_HEX_C_1"/>
    <property type="match status" value="1"/>
</dbReference>
<dbReference type="InterPro" id="IPR059177">
    <property type="entry name" value="GH29D-like_dom"/>
</dbReference>
<dbReference type="Proteomes" id="UP000824258">
    <property type="component" value="Unassembled WGS sequence"/>
</dbReference>
<feature type="signal peptide" evidence="2">
    <location>
        <begin position="1"/>
        <end position="27"/>
    </location>
</feature>
<dbReference type="EMBL" id="DVGD01000012">
    <property type="protein sequence ID" value="HIR08855.1"/>
    <property type="molecule type" value="Genomic_DNA"/>
</dbReference>
<dbReference type="PROSITE" id="PS51272">
    <property type="entry name" value="SLH"/>
    <property type="match status" value="3"/>
</dbReference>
<reference evidence="4" key="2">
    <citation type="journal article" date="2021" name="PeerJ">
        <title>Extensive microbial diversity within the chicken gut microbiome revealed by metagenomics and culture.</title>
        <authorList>
            <person name="Gilroy R."/>
            <person name="Ravi A."/>
            <person name="Getino M."/>
            <person name="Pursley I."/>
            <person name="Horton D.L."/>
            <person name="Alikhan N.F."/>
            <person name="Baker D."/>
            <person name="Gharbi K."/>
            <person name="Hall N."/>
            <person name="Watson M."/>
            <person name="Adriaenssens E.M."/>
            <person name="Foster-Nyarko E."/>
            <person name="Jarju S."/>
            <person name="Secka A."/>
            <person name="Antonio M."/>
            <person name="Oren A."/>
            <person name="Chaudhuri R.R."/>
            <person name="La Ragione R."/>
            <person name="Hildebrand F."/>
            <person name="Pallen M.J."/>
        </authorList>
    </citation>
    <scope>NUCLEOTIDE SEQUENCE</scope>
    <source>
        <strain evidence="4">ChiHjej9B8-7071</strain>
    </source>
</reference>
<protein>
    <submittedName>
        <fullName evidence="4">S-layer homology domain-containing protein</fullName>
    </submittedName>
</protein>
<dbReference type="Pfam" id="PF00395">
    <property type="entry name" value="SLH"/>
    <property type="match status" value="3"/>
</dbReference>
<dbReference type="AlphaFoldDB" id="A0A9D1A801"/>
<dbReference type="InterPro" id="IPR001119">
    <property type="entry name" value="SLH_dom"/>
</dbReference>
<sequence>MMKLKRYLLFLLSLTLLVSLLAVPALAEDTQKNMTLREDWRITSDLDLAVPEGTTLTITGNGHYIYEFTGQLTNSGLGKVVFSEGTILYPAGSSAPCNTSTSNQLMMDRQPHKVTVGGMEHGAVEASVATAKKGDSITLTIRPDAGYKLCTLTVTATEAEDAAVAVSGSGSSRTFRMPASDVAIAAAFTAEGAPAAPVFSCGSGTYFTRQSVEISCETEGAVIYYTTDGSEPSAANGILYTGGAITIRTTTTLKAVAVKDGVYSAVTSARYTIAGSSGVPSIPSTVVPGAQTVSFADVSESDYYYEAVQWAVQNGVTNGTSATAFTPDMAVTRGQLVTFLWRAAGAPAVTGANPFADVRESDYYYEAVLWAVQNGVTNGTGAAAFSPDVAVTRGQAVTFLWRAAGAPAASGSSFGDVAADAYYANAVAWAVANGITNGTSGSTFSPDVAVSRAQAVTFLYRQFQEG</sequence>
<feature type="domain" description="SLH" evidence="3">
    <location>
        <begin position="291"/>
        <end position="354"/>
    </location>
</feature>
<dbReference type="Pfam" id="PF18998">
    <property type="entry name" value="Flg_new_2"/>
    <property type="match status" value="1"/>
</dbReference>
<evidence type="ECO:0000259" key="3">
    <source>
        <dbReference type="PROSITE" id="PS51272"/>
    </source>
</evidence>
<evidence type="ECO:0000256" key="2">
    <source>
        <dbReference type="SAM" id="SignalP"/>
    </source>
</evidence>
<comment type="caution">
    <text evidence="4">The sequence shown here is derived from an EMBL/GenBank/DDBJ whole genome shotgun (WGS) entry which is preliminary data.</text>
</comment>
<accession>A0A9D1A801</accession>
<reference evidence="4" key="1">
    <citation type="submission" date="2020-10" db="EMBL/GenBank/DDBJ databases">
        <authorList>
            <person name="Gilroy R."/>
        </authorList>
    </citation>
    <scope>NUCLEOTIDE SEQUENCE</scope>
    <source>
        <strain evidence="4">ChiHjej9B8-7071</strain>
    </source>
</reference>
<gene>
    <name evidence="4" type="ORF">IAA70_00460</name>
</gene>
<keyword evidence="1" id="KW-0677">Repeat</keyword>
<feature type="domain" description="SLH" evidence="3">
    <location>
        <begin position="410"/>
        <end position="466"/>
    </location>
</feature>